<dbReference type="InterPro" id="IPR016181">
    <property type="entry name" value="Acyl_CoA_acyltransferase"/>
</dbReference>
<accession>A0A845DQD1</accession>
<dbReference type="PANTHER" id="PTHR43792:SF8">
    <property type="entry name" value="[RIBOSOMAL PROTEIN US5]-ALANINE N-ACETYLTRANSFERASE"/>
    <property type="match status" value="1"/>
</dbReference>
<evidence type="ECO:0000313" key="5">
    <source>
        <dbReference type="EMBL" id="MYL19606.1"/>
    </source>
</evidence>
<name>A0A845DQD1_9BACI</name>
<evidence type="ECO:0000256" key="2">
    <source>
        <dbReference type="ARBA" id="ARBA00023315"/>
    </source>
</evidence>
<dbReference type="EMBL" id="WMET01000001">
    <property type="protein sequence ID" value="MYL19606.1"/>
    <property type="molecule type" value="Genomic_DNA"/>
</dbReference>
<dbReference type="Gene3D" id="3.40.630.30">
    <property type="match status" value="1"/>
</dbReference>
<keyword evidence="1 5" id="KW-0808">Transferase</keyword>
<dbReference type="PROSITE" id="PS51186">
    <property type="entry name" value="GNAT"/>
    <property type="match status" value="1"/>
</dbReference>
<evidence type="ECO:0000259" key="4">
    <source>
        <dbReference type="PROSITE" id="PS51186"/>
    </source>
</evidence>
<reference evidence="5 6" key="1">
    <citation type="submission" date="2019-11" db="EMBL/GenBank/DDBJ databases">
        <title>Genome sequences of 17 halophilic strains isolated from different environments.</title>
        <authorList>
            <person name="Furrow R.E."/>
        </authorList>
    </citation>
    <scope>NUCLEOTIDE SEQUENCE [LARGE SCALE GENOMIC DNA]</scope>
    <source>
        <strain evidence="5 6">22511_23_Filter</strain>
    </source>
</reference>
<evidence type="ECO:0000313" key="6">
    <source>
        <dbReference type="Proteomes" id="UP000460949"/>
    </source>
</evidence>
<gene>
    <name evidence="5" type="ORF">GLW04_06855</name>
</gene>
<evidence type="ECO:0000256" key="3">
    <source>
        <dbReference type="ARBA" id="ARBA00038502"/>
    </source>
</evidence>
<proteinExistence type="inferred from homology"/>
<dbReference type="PANTHER" id="PTHR43792">
    <property type="entry name" value="GNAT FAMILY, PUTATIVE (AFU_ORTHOLOGUE AFUA_3G00765)-RELATED-RELATED"/>
    <property type="match status" value="1"/>
</dbReference>
<feature type="domain" description="N-acetyltransferase" evidence="4">
    <location>
        <begin position="7"/>
        <end position="173"/>
    </location>
</feature>
<dbReference type="Proteomes" id="UP000460949">
    <property type="component" value="Unassembled WGS sequence"/>
</dbReference>
<sequence length="178" mass="20482">MKTAMNFFMREITSEDWEAVHSYASISDVCRFQAWGPNSERETKLYIEQVLMDTNAENRTRYVWGLADVEEGHLIGTSEINVLDQENEIGRISYVIHPGYWGRGIATQAAEQMISYGFQQLALHRVEAVCDPRNAAAIRVLEKNGMEKEGRMRGHLKLNQGWRDSYLYSILATDALYR</sequence>
<organism evidence="5 6">
    <name type="scientific">Halobacillus litoralis</name>
    <dbReference type="NCBI Taxonomy" id="45668"/>
    <lineage>
        <taxon>Bacteria</taxon>
        <taxon>Bacillati</taxon>
        <taxon>Bacillota</taxon>
        <taxon>Bacilli</taxon>
        <taxon>Bacillales</taxon>
        <taxon>Bacillaceae</taxon>
        <taxon>Halobacillus</taxon>
    </lineage>
</organism>
<protein>
    <submittedName>
        <fullName evidence="5">GNAT family N-acetyltransferase</fullName>
    </submittedName>
</protein>
<dbReference type="InterPro" id="IPR051531">
    <property type="entry name" value="N-acetyltransferase"/>
</dbReference>
<dbReference type="SUPFAM" id="SSF55729">
    <property type="entry name" value="Acyl-CoA N-acyltransferases (Nat)"/>
    <property type="match status" value="1"/>
</dbReference>
<evidence type="ECO:0000256" key="1">
    <source>
        <dbReference type="ARBA" id="ARBA00022679"/>
    </source>
</evidence>
<keyword evidence="2" id="KW-0012">Acyltransferase</keyword>
<comment type="similarity">
    <text evidence="3">Belongs to the acetyltransferase family. RimJ subfamily.</text>
</comment>
<dbReference type="AlphaFoldDB" id="A0A845DQD1"/>
<comment type="caution">
    <text evidence="5">The sequence shown here is derived from an EMBL/GenBank/DDBJ whole genome shotgun (WGS) entry which is preliminary data.</text>
</comment>
<dbReference type="GO" id="GO:0016747">
    <property type="term" value="F:acyltransferase activity, transferring groups other than amino-acyl groups"/>
    <property type="evidence" value="ECO:0007669"/>
    <property type="project" value="InterPro"/>
</dbReference>
<dbReference type="RefSeq" id="WP_160835980.1">
    <property type="nucleotide sequence ID" value="NZ_WMET01000001.1"/>
</dbReference>
<dbReference type="CDD" id="cd04301">
    <property type="entry name" value="NAT_SF"/>
    <property type="match status" value="1"/>
</dbReference>
<dbReference type="InterPro" id="IPR000182">
    <property type="entry name" value="GNAT_dom"/>
</dbReference>
<dbReference type="Pfam" id="PF13302">
    <property type="entry name" value="Acetyltransf_3"/>
    <property type="match status" value="1"/>
</dbReference>